<dbReference type="RefSeq" id="WP_193118805.1">
    <property type="nucleotide sequence ID" value="NZ_BAAAIR010000044.1"/>
</dbReference>
<dbReference type="PANTHER" id="PTHR12110">
    <property type="entry name" value="HYDROXYPYRUVATE ISOMERASE"/>
    <property type="match status" value="1"/>
</dbReference>
<dbReference type="GeneID" id="303298207"/>
<comment type="caution">
    <text evidence="3">The sequence shown here is derived from an EMBL/GenBank/DDBJ whole genome shotgun (WGS) entry which is preliminary data.</text>
</comment>
<feature type="domain" description="Xylose isomerase-like TIM barrel" evidence="2">
    <location>
        <begin position="51"/>
        <end position="217"/>
    </location>
</feature>
<evidence type="ECO:0000259" key="2">
    <source>
        <dbReference type="Pfam" id="PF01261"/>
    </source>
</evidence>
<dbReference type="InterPro" id="IPR013022">
    <property type="entry name" value="Xyl_isomerase-like_TIM-brl"/>
</dbReference>
<dbReference type="Pfam" id="PF01261">
    <property type="entry name" value="AP_endonuc_2"/>
    <property type="match status" value="1"/>
</dbReference>
<evidence type="ECO:0000256" key="1">
    <source>
        <dbReference type="ARBA" id="ARBA00023277"/>
    </source>
</evidence>
<keyword evidence="1" id="KW-0119">Carbohydrate metabolism</keyword>
<sequence>MAHSLDPTKALHTWSVFRTMGRYVAPGSAPSGVLTENTSGGGLDLLELPGQLAAHGFRSAQLCHFYLPRTDASYLAEVRAAFDAAGVDIECLLVDDGDVTHPEQGEEQQRWLSGWIGVAEQLGAPRVRVPAGDQAPNEETIALSARRLRELAAEHPDIRVITENWKSLLIDAATTRQLFDQLGGEVGFLIDTGNWTGEDKYEQIAQVAGMAECSQVKARESSPGVLDAEDLIRALTVLRDVGYAGRISYVYAGSDDDEWARLDEMHEIASTVTG</sequence>
<gene>
    <name evidence="3" type="ORF">ACFPK8_07950</name>
</gene>
<organism evidence="3 4">
    <name type="scientific">Brachybacterium tyrofermentans</name>
    <dbReference type="NCBI Taxonomy" id="47848"/>
    <lineage>
        <taxon>Bacteria</taxon>
        <taxon>Bacillati</taxon>
        <taxon>Actinomycetota</taxon>
        <taxon>Actinomycetes</taxon>
        <taxon>Micrococcales</taxon>
        <taxon>Dermabacteraceae</taxon>
        <taxon>Brachybacterium</taxon>
    </lineage>
</organism>
<proteinExistence type="predicted"/>
<dbReference type="PANTHER" id="PTHR12110:SF53">
    <property type="entry name" value="BLR5974 PROTEIN"/>
    <property type="match status" value="1"/>
</dbReference>
<dbReference type="InterPro" id="IPR036237">
    <property type="entry name" value="Xyl_isomerase-like_sf"/>
</dbReference>
<protein>
    <submittedName>
        <fullName evidence="3">Sugar phosphate isomerase/epimerase family protein</fullName>
    </submittedName>
</protein>
<evidence type="ECO:0000313" key="4">
    <source>
        <dbReference type="Proteomes" id="UP001595937"/>
    </source>
</evidence>
<name>A0ABW0FHV3_9MICO</name>
<evidence type="ECO:0000313" key="3">
    <source>
        <dbReference type="EMBL" id="MFC5297440.1"/>
    </source>
</evidence>
<dbReference type="SUPFAM" id="SSF51658">
    <property type="entry name" value="Xylose isomerase-like"/>
    <property type="match status" value="1"/>
</dbReference>
<keyword evidence="3" id="KW-0413">Isomerase</keyword>
<dbReference type="Proteomes" id="UP001595937">
    <property type="component" value="Unassembled WGS sequence"/>
</dbReference>
<reference evidence="4" key="1">
    <citation type="journal article" date="2019" name="Int. J. Syst. Evol. Microbiol.">
        <title>The Global Catalogue of Microorganisms (GCM) 10K type strain sequencing project: providing services to taxonomists for standard genome sequencing and annotation.</title>
        <authorList>
            <consortium name="The Broad Institute Genomics Platform"/>
            <consortium name="The Broad Institute Genome Sequencing Center for Infectious Disease"/>
            <person name="Wu L."/>
            <person name="Ma J."/>
        </authorList>
    </citation>
    <scope>NUCLEOTIDE SEQUENCE [LARGE SCALE GENOMIC DNA]</scope>
    <source>
        <strain evidence="4">CGMCC 1.16455</strain>
    </source>
</reference>
<keyword evidence="4" id="KW-1185">Reference proteome</keyword>
<dbReference type="EMBL" id="JBHSLN010000021">
    <property type="protein sequence ID" value="MFC5297440.1"/>
    <property type="molecule type" value="Genomic_DNA"/>
</dbReference>
<dbReference type="Gene3D" id="3.20.20.150">
    <property type="entry name" value="Divalent-metal-dependent TIM barrel enzymes"/>
    <property type="match status" value="1"/>
</dbReference>
<accession>A0ABW0FHV3</accession>
<dbReference type="InterPro" id="IPR050312">
    <property type="entry name" value="IolE/XylAMocC-like"/>
</dbReference>
<dbReference type="GO" id="GO:0016853">
    <property type="term" value="F:isomerase activity"/>
    <property type="evidence" value="ECO:0007669"/>
    <property type="project" value="UniProtKB-KW"/>
</dbReference>